<proteinExistence type="predicted"/>
<feature type="region of interest" description="Disordered" evidence="1">
    <location>
        <begin position="1"/>
        <end position="22"/>
    </location>
</feature>
<evidence type="ECO:0000256" key="1">
    <source>
        <dbReference type="SAM" id="MobiDB-lite"/>
    </source>
</evidence>
<organism evidence="2 3">
    <name type="scientific">Psilocybe cf. subviscida</name>
    <dbReference type="NCBI Taxonomy" id="2480587"/>
    <lineage>
        <taxon>Eukaryota</taxon>
        <taxon>Fungi</taxon>
        <taxon>Dikarya</taxon>
        <taxon>Basidiomycota</taxon>
        <taxon>Agaricomycotina</taxon>
        <taxon>Agaricomycetes</taxon>
        <taxon>Agaricomycetidae</taxon>
        <taxon>Agaricales</taxon>
        <taxon>Agaricineae</taxon>
        <taxon>Strophariaceae</taxon>
        <taxon>Psilocybe</taxon>
    </lineage>
</organism>
<evidence type="ECO:0000313" key="3">
    <source>
        <dbReference type="Proteomes" id="UP000567179"/>
    </source>
</evidence>
<protein>
    <submittedName>
        <fullName evidence="2">Uncharacterized protein</fullName>
    </submittedName>
</protein>
<reference evidence="2 3" key="1">
    <citation type="journal article" date="2020" name="ISME J.">
        <title>Uncovering the hidden diversity of litter-decomposition mechanisms in mushroom-forming fungi.</title>
        <authorList>
            <person name="Floudas D."/>
            <person name="Bentzer J."/>
            <person name="Ahren D."/>
            <person name="Johansson T."/>
            <person name="Persson P."/>
            <person name="Tunlid A."/>
        </authorList>
    </citation>
    <scope>NUCLEOTIDE SEQUENCE [LARGE SCALE GENOMIC DNA]</scope>
    <source>
        <strain evidence="2 3">CBS 101986</strain>
    </source>
</reference>
<dbReference type="Proteomes" id="UP000567179">
    <property type="component" value="Unassembled WGS sequence"/>
</dbReference>
<feature type="region of interest" description="Disordered" evidence="1">
    <location>
        <begin position="138"/>
        <end position="173"/>
    </location>
</feature>
<sequence length="193" mass="21126">MAALEPQSPAHDSTGRDAPLSSLACSRHAPVASSRSTGLFVAHPNTIPTPNELFRRPIRSAPHPSPHAPEVVANNSTSRFSVTATSITRSATHDTRNIARRLVCYGTHTAMRIEQILARGARGAELATLRHGCAPPYTRLNLHPASQYPTEPQLNEVQPPNLRDDDSHNTSSDVEHIELARSEDHHTRHRTPC</sequence>
<evidence type="ECO:0000313" key="2">
    <source>
        <dbReference type="EMBL" id="KAF5319558.1"/>
    </source>
</evidence>
<feature type="compositionally biased region" description="Basic and acidic residues" evidence="1">
    <location>
        <begin position="162"/>
        <end position="173"/>
    </location>
</feature>
<accession>A0A8H5F182</accession>
<dbReference type="EMBL" id="JAACJJ010000029">
    <property type="protein sequence ID" value="KAF5319558.1"/>
    <property type="molecule type" value="Genomic_DNA"/>
</dbReference>
<name>A0A8H5F182_9AGAR</name>
<gene>
    <name evidence="2" type="ORF">D9619_008415</name>
</gene>
<dbReference type="AlphaFoldDB" id="A0A8H5F182"/>
<comment type="caution">
    <text evidence="2">The sequence shown here is derived from an EMBL/GenBank/DDBJ whole genome shotgun (WGS) entry which is preliminary data.</text>
</comment>
<feature type="compositionally biased region" description="Polar residues" evidence="1">
    <location>
        <begin position="147"/>
        <end position="158"/>
    </location>
</feature>
<keyword evidence="3" id="KW-1185">Reference proteome</keyword>